<evidence type="ECO:0000256" key="1">
    <source>
        <dbReference type="SAM" id="Phobius"/>
    </source>
</evidence>
<feature type="transmembrane region" description="Helical" evidence="1">
    <location>
        <begin position="65"/>
        <end position="86"/>
    </location>
</feature>
<organism evidence="2 3">
    <name type="scientific">Salimicrobium humidisoli</name>
    <dbReference type="NCBI Taxonomy" id="2029857"/>
    <lineage>
        <taxon>Bacteria</taxon>
        <taxon>Bacillati</taxon>
        <taxon>Bacillota</taxon>
        <taxon>Bacilli</taxon>
        <taxon>Bacillales</taxon>
        <taxon>Bacillaceae</taxon>
        <taxon>Salimicrobium</taxon>
    </lineage>
</organism>
<keyword evidence="3" id="KW-1185">Reference proteome</keyword>
<keyword evidence="1" id="KW-0472">Membrane</keyword>
<sequence length="91" mass="10404">MNENSTLKNQNDTIAGIIAMFLIIVMAFTDVPFHLSVIVVISIFLINFIWSISKRENRKSGAYKESFKILLIMLLVSVAIGLWRTIFSSFY</sequence>
<dbReference type="EMBL" id="NSGH01000005">
    <property type="protein sequence ID" value="PBB06299.1"/>
    <property type="molecule type" value="Genomic_DNA"/>
</dbReference>
<evidence type="ECO:0000313" key="3">
    <source>
        <dbReference type="Proteomes" id="UP000217561"/>
    </source>
</evidence>
<feature type="transmembrane region" description="Helical" evidence="1">
    <location>
        <begin position="12"/>
        <end position="29"/>
    </location>
</feature>
<evidence type="ECO:0000313" key="2">
    <source>
        <dbReference type="EMBL" id="PBB06299.1"/>
    </source>
</evidence>
<comment type="caution">
    <text evidence="2">The sequence shown here is derived from an EMBL/GenBank/DDBJ whole genome shotgun (WGS) entry which is preliminary data.</text>
</comment>
<dbReference type="Proteomes" id="UP000217561">
    <property type="component" value="Unassembled WGS sequence"/>
</dbReference>
<keyword evidence="1" id="KW-0812">Transmembrane</keyword>
<proteinExistence type="predicted"/>
<accession>A0ABX4HSV7</accession>
<keyword evidence="1" id="KW-1133">Transmembrane helix</keyword>
<dbReference type="RefSeq" id="WP_095821583.1">
    <property type="nucleotide sequence ID" value="NZ_NSGH01000005.1"/>
</dbReference>
<feature type="transmembrane region" description="Helical" evidence="1">
    <location>
        <begin position="35"/>
        <end position="53"/>
    </location>
</feature>
<reference evidence="2 3" key="1">
    <citation type="submission" date="2017-08" db="EMBL/GenBank/DDBJ databases">
        <title>Salimicrobium alkalisoli sp. nov., isolated from saline alkaline soil.</title>
        <authorList>
            <person name="Zhang G."/>
            <person name="Xiong Q."/>
        </authorList>
    </citation>
    <scope>NUCLEOTIDE SEQUENCE [LARGE SCALE GENOMIC DNA]</scope>
    <source>
        <strain evidence="2 3">WN024</strain>
    </source>
</reference>
<name>A0ABX4HSV7_9BACI</name>
<gene>
    <name evidence="2" type="ORF">CKW00_04520</name>
</gene>
<protein>
    <submittedName>
        <fullName evidence="2">Uncharacterized protein</fullName>
    </submittedName>
</protein>